<evidence type="ECO:0000256" key="1">
    <source>
        <dbReference type="ARBA" id="ARBA00005736"/>
    </source>
</evidence>
<dbReference type="PANTHER" id="PTHR21027">
    <property type="entry name" value="TRNA-SPLICING ENDONUCLEASE SUBUNIT SEN54"/>
    <property type="match status" value="1"/>
</dbReference>
<dbReference type="AlphaFoldDB" id="A0A4R0R7V7"/>
<evidence type="ECO:0000259" key="4">
    <source>
        <dbReference type="Pfam" id="PF12928"/>
    </source>
</evidence>
<reference evidence="5 6" key="1">
    <citation type="submission" date="2018-11" db="EMBL/GenBank/DDBJ databases">
        <title>Genome assembly of Steccherinum ochraceum LE-BIN_3174, the white-rot fungus of the Steccherinaceae family (The Residual Polyporoid clade, Polyporales, Basidiomycota).</title>
        <authorList>
            <person name="Fedorova T.V."/>
            <person name="Glazunova O.A."/>
            <person name="Landesman E.O."/>
            <person name="Moiseenko K.V."/>
            <person name="Psurtseva N.V."/>
            <person name="Savinova O.S."/>
            <person name="Shakhova N.V."/>
            <person name="Tyazhelova T.V."/>
            <person name="Vasina D.V."/>
        </authorList>
    </citation>
    <scope>NUCLEOTIDE SEQUENCE [LARGE SCALE GENOMIC DNA]</scope>
    <source>
        <strain evidence="5 6">LE-BIN_3174</strain>
    </source>
</reference>
<name>A0A4R0R7V7_9APHY</name>
<keyword evidence="5" id="KW-0378">Hydrolase</keyword>
<evidence type="ECO:0000256" key="2">
    <source>
        <dbReference type="ARBA" id="ARBA00022694"/>
    </source>
</evidence>
<dbReference type="EMBL" id="RWJN01000286">
    <property type="protein sequence ID" value="TCD63612.1"/>
    <property type="molecule type" value="Genomic_DNA"/>
</dbReference>
<feature type="region of interest" description="Disordered" evidence="3">
    <location>
        <begin position="366"/>
        <end position="420"/>
    </location>
</feature>
<dbReference type="Proteomes" id="UP000292702">
    <property type="component" value="Unassembled WGS sequence"/>
</dbReference>
<dbReference type="Pfam" id="PF12928">
    <property type="entry name" value="tRNA_int_end_N2"/>
    <property type="match status" value="1"/>
</dbReference>
<keyword evidence="6" id="KW-1185">Reference proteome</keyword>
<comment type="caution">
    <text evidence="5">The sequence shown here is derived from an EMBL/GenBank/DDBJ whole genome shotgun (WGS) entry which is preliminary data.</text>
</comment>
<evidence type="ECO:0000313" key="5">
    <source>
        <dbReference type="EMBL" id="TCD63612.1"/>
    </source>
</evidence>
<accession>A0A4R0R7V7</accession>
<dbReference type="PANTHER" id="PTHR21027:SF1">
    <property type="entry name" value="TRNA-SPLICING ENDONUCLEASE SUBUNIT SEN54"/>
    <property type="match status" value="1"/>
</dbReference>
<evidence type="ECO:0000313" key="6">
    <source>
        <dbReference type="Proteomes" id="UP000292702"/>
    </source>
</evidence>
<gene>
    <name evidence="5" type="primary">SEN54</name>
    <name evidence="5" type="ORF">EIP91_005191</name>
</gene>
<dbReference type="GO" id="GO:0004519">
    <property type="term" value="F:endonuclease activity"/>
    <property type="evidence" value="ECO:0007669"/>
    <property type="project" value="UniProtKB-KW"/>
</dbReference>
<dbReference type="OrthoDB" id="408683at2759"/>
<dbReference type="InterPro" id="IPR024337">
    <property type="entry name" value="tRNA_splic_suSen54"/>
</dbReference>
<organism evidence="5 6">
    <name type="scientific">Steccherinum ochraceum</name>
    <dbReference type="NCBI Taxonomy" id="92696"/>
    <lineage>
        <taxon>Eukaryota</taxon>
        <taxon>Fungi</taxon>
        <taxon>Dikarya</taxon>
        <taxon>Basidiomycota</taxon>
        <taxon>Agaricomycotina</taxon>
        <taxon>Agaricomycetes</taxon>
        <taxon>Polyporales</taxon>
        <taxon>Steccherinaceae</taxon>
        <taxon>Steccherinum</taxon>
    </lineage>
</organism>
<dbReference type="GO" id="GO:0000214">
    <property type="term" value="C:tRNA-intron endonuclease complex"/>
    <property type="evidence" value="ECO:0007669"/>
    <property type="project" value="TreeGrafter"/>
</dbReference>
<dbReference type="InterPro" id="IPR024336">
    <property type="entry name" value="tRNA_splic_suSen54_N"/>
</dbReference>
<protein>
    <submittedName>
        <fullName evidence="5">tRNA-splicing endonuclease subunit sen54</fullName>
    </submittedName>
</protein>
<proteinExistence type="inferred from homology"/>
<keyword evidence="5" id="KW-0540">Nuclease</keyword>
<keyword evidence="5" id="KW-0255">Endonuclease</keyword>
<keyword evidence="2" id="KW-0819">tRNA processing</keyword>
<feature type="compositionally biased region" description="Basic and acidic residues" evidence="3">
    <location>
        <begin position="375"/>
        <end position="387"/>
    </location>
</feature>
<evidence type="ECO:0000256" key="3">
    <source>
        <dbReference type="SAM" id="MobiDB-lite"/>
    </source>
</evidence>
<feature type="region of interest" description="Disordered" evidence="3">
    <location>
        <begin position="1"/>
        <end position="64"/>
    </location>
</feature>
<dbReference type="GO" id="GO:0000379">
    <property type="term" value="P:tRNA-type intron splice site recognition and cleavage"/>
    <property type="evidence" value="ECO:0007669"/>
    <property type="project" value="TreeGrafter"/>
</dbReference>
<dbReference type="STRING" id="92696.A0A4R0R7V7"/>
<sequence>MDDLLEQPTTLSIPDSGAERADDANLSSGDEDEGLDWTKLPSSSRPVIPKRGDKDFEPTVHGGSGLQRHVLDRARNAMFEALRAERNTSSKSISHGIWYPNLARTHVTTARGIHFTSMGHSFARASPVSPNGPQQKAVKRLELLPEEAIYLVERGSMFCWKAMDGVDFDDAAGLEDMEGAPMTVQQVFTEMVGTEDLTLEKYHVFSYLKRLGYVVMRTKPPSSAYLTAEPYSPPLGPRSSLVSRLCSSFIALLHRVFGIFKRTSNSWLPSIFHNGFTYPGVFASLRFLPSGHKTPLHIVQLKPEEQSPSPYELFYNVYKPATPFKKTAPPKPDFQITVVNARTTPIPTISELTELFDVLPELPPPVPRRRIPYADQKRQAQEREKAKSASAPGSQPTAPSTAAPSASASASAPASTPSTSANPTLFRRLFSWAWTAPESKPQERKPNPFAVLKQGKKMVVIAAVDSGMISFFSFRQGGFEEFPMA</sequence>
<feature type="domain" description="tRNA-splicing endonuclease subunit Sen54 N-terminal" evidence="4">
    <location>
        <begin position="79"/>
        <end position="160"/>
    </location>
</feature>
<feature type="compositionally biased region" description="Low complexity" evidence="3">
    <location>
        <begin position="388"/>
        <end position="420"/>
    </location>
</feature>
<comment type="similarity">
    <text evidence="1">Belongs to the SEN54 family.</text>
</comment>